<dbReference type="AlphaFoldDB" id="A0AAW8H790"/>
<keyword evidence="4" id="KW-1185">Reference proteome</keyword>
<dbReference type="Gene3D" id="3.40.50.2000">
    <property type="entry name" value="Glycogen Phosphorylase B"/>
    <property type="match status" value="2"/>
</dbReference>
<feature type="domain" description="Glycosyltransferase subfamily 4-like N-terminal" evidence="2">
    <location>
        <begin position="47"/>
        <end position="177"/>
    </location>
</feature>
<reference evidence="3 4" key="1">
    <citation type="submission" date="2023-08" db="EMBL/GenBank/DDBJ databases">
        <authorList>
            <person name="Dale J."/>
        </authorList>
    </citation>
    <scope>NUCLEOTIDE SEQUENCE [LARGE SCALE GENOMIC DNA]</scope>
    <source>
        <strain evidence="3 4">2023EL-00788</strain>
    </source>
</reference>
<dbReference type="InterPro" id="IPR001296">
    <property type="entry name" value="Glyco_trans_1"/>
</dbReference>
<proteinExistence type="predicted"/>
<evidence type="ECO:0000259" key="1">
    <source>
        <dbReference type="Pfam" id="PF00534"/>
    </source>
</evidence>
<dbReference type="InterPro" id="IPR050194">
    <property type="entry name" value="Glycosyltransferase_grp1"/>
</dbReference>
<protein>
    <submittedName>
        <fullName evidence="3">Glycosyltransferase</fullName>
        <ecNumber evidence="3">2.4.-.-</ecNumber>
    </submittedName>
</protein>
<name>A0AAW8H790_9ENTR</name>
<dbReference type="SUPFAM" id="SSF53756">
    <property type="entry name" value="UDP-Glycosyltransferase/glycogen phosphorylase"/>
    <property type="match status" value="1"/>
</dbReference>
<evidence type="ECO:0000259" key="2">
    <source>
        <dbReference type="Pfam" id="PF13439"/>
    </source>
</evidence>
<dbReference type="PANTHER" id="PTHR45947:SF14">
    <property type="entry name" value="SLL1723 PROTEIN"/>
    <property type="match status" value="1"/>
</dbReference>
<organism evidence="3 4">
    <name type="scientific">Enterobacter soli</name>
    <dbReference type="NCBI Taxonomy" id="885040"/>
    <lineage>
        <taxon>Bacteria</taxon>
        <taxon>Pseudomonadati</taxon>
        <taxon>Pseudomonadota</taxon>
        <taxon>Gammaproteobacteria</taxon>
        <taxon>Enterobacterales</taxon>
        <taxon>Enterobacteriaceae</taxon>
        <taxon>Enterobacter</taxon>
    </lineage>
</organism>
<comment type="caution">
    <text evidence="3">The sequence shown here is derived from an EMBL/GenBank/DDBJ whole genome shotgun (WGS) entry which is preliminary data.</text>
</comment>
<gene>
    <name evidence="3" type="ORF">RBJ67_11785</name>
</gene>
<dbReference type="EMBL" id="JAVDKS010000004">
    <property type="protein sequence ID" value="MDQ2256825.1"/>
    <property type="molecule type" value="Genomic_DNA"/>
</dbReference>
<evidence type="ECO:0000313" key="4">
    <source>
        <dbReference type="Proteomes" id="UP001225042"/>
    </source>
</evidence>
<dbReference type="Pfam" id="PF00534">
    <property type="entry name" value="Glycos_transf_1"/>
    <property type="match status" value="1"/>
</dbReference>
<dbReference type="Proteomes" id="UP001225042">
    <property type="component" value="Unassembled WGS sequence"/>
</dbReference>
<keyword evidence="3" id="KW-0808">Transferase</keyword>
<dbReference type="Pfam" id="PF13439">
    <property type="entry name" value="Glyco_transf_4"/>
    <property type="match status" value="1"/>
</dbReference>
<dbReference type="InterPro" id="IPR028098">
    <property type="entry name" value="Glyco_trans_4-like_N"/>
</dbReference>
<dbReference type="EC" id="2.4.-.-" evidence="3"/>
<feature type="domain" description="Glycosyl transferase family 1" evidence="1">
    <location>
        <begin position="180"/>
        <end position="349"/>
    </location>
</feature>
<dbReference type="PANTHER" id="PTHR45947">
    <property type="entry name" value="SULFOQUINOVOSYL TRANSFERASE SQD2"/>
    <property type="match status" value="1"/>
</dbReference>
<sequence length="372" mass="41559">MKKVAIYRNQLFKLSETFIVNQALAIKDFDVEFMGREAVNPVPSTSLRVSTSSTGHVSKIYQALTMSPRALLRTTKENPPDIVHAHFSVDGLYALRYAKKLGIPLFTTLHGYDVTTSRNNLLLSKSPSWVNYALFQKQLKHGGQLFLCVSDYIRQKAIEAKYPESKTLTHRIGIDTDVFRAIHNNKTERIILHVGRLVEKKGTEILIDAISMIKHRLNGYQLHIIGDGPLRNFLDAKIRILGLSEHIKILGELPHHCVIDKLKGSSIVVVPSVQAKSGDCEGLPTIIMEAAAFSLPVIGTYHSGIPEAIIDEKTGYLVKERDVVSLAHRIAHLIESESLQATLGAAGRKLMETEFNLKTQTARLEKMYEAFL</sequence>
<keyword evidence="3" id="KW-0328">Glycosyltransferase</keyword>
<dbReference type="GO" id="GO:0016757">
    <property type="term" value="F:glycosyltransferase activity"/>
    <property type="evidence" value="ECO:0007669"/>
    <property type="project" value="UniProtKB-KW"/>
</dbReference>
<accession>A0AAW8H790</accession>
<dbReference type="RefSeq" id="WP_257273645.1">
    <property type="nucleotide sequence ID" value="NZ_JANJQG010000008.1"/>
</dbReference>
<evidence type="ECO:0000313" key="3">
    <source>
        <dbReference type="EMBL" id="MDQ2256825.1"/>
    </source>
</evidence>